<dbReference type="InterPro" id="IPR051885">
    <property type="entry name" value="CC_CF"/>
</dbReference>
<gene>
    <name evidence="1" type="ORF">ACHAWO_005147</name>
</gene>
<protein>
    <recommendedName>
        <fullName evidence="3">DUF4201 domain-containing protein</fullName>
    </recommendedName>
</protein>
<name>A0ABD3MS93_9STRA</name>
<sequence length="334" mass="38499">MSVSSNTDKAFDNDESTQSIHDLRIENSLLEHYLKEKGIEPPSTSNSYEGAAIATPIEVKLQLAIESLSKINNLLDTRREAANKLISTIKVMLTEVDVRIADIQRDAHNFKRDVVDSERCIHNPDRYQAEKLVRYFDQKIYDQESALDKVKLLNNTFVNKKRRLEAQLNQREDVSFHLIDYNEMQIKQKQNKKLLTDKSAAVALHKIATEKAKQSIVSLQSELEVLKSKAVSDEHKLELRTNYSRRLDDLIKAKQEEVKIQKSELNDQQLSCSDQAQGGPDVMQYILRKAEMYELQECIKTLERKIDIVGGNLRNSRCREIQANNSFHWQPGMI</sequence>
<dbReference type="EMBL" id="JALLPJ020001380">
    <property type="protein sequence ID" value="KAL3766749.1"/>
    <property type="molecule type" value="Genomic_DNA"/>
</dbReference>
<organism evidence="1 2">
    <name type="scientific">Cyclotella atomus</name>
    <dbReference type="NCBI Taxonomy" id="382360"/>
    <lineage>
        <taxon>Eukaryota</taxon>
        <taxon>Sar</taxon>
        <taxon>Stramenopiles</taxon>
        <taxon>Ochrophyta</taxon>
        <taxon>Bacillariophyta</taxon>
        <taxon>Coscinodiscophyceae</taxon>
        <taxon>Thalassiosirophycidae</taxon>
        <taxon>Stephanodiscales</taxon>
        <taxon>Stephanodiscaceae</taxon>
        <taxon>Cyclotella</taxon>
    </lineage>
</organism>
<keyword evidence="2" id="KW-1185">Reference proteome</keyword>
<dbReference type="Proteomes" id="UP001530400">
    <property type="component" value="Unassembled WGS sequence"/>
</dbReference>
<accession>A0ABD3MS93</accession>
<reference evidence="1 2" key="1">
    <citation type="submission" date="2024-10" db="EMBL/GenBank/DDBJ databases">
        <title>Updated reference genomes for cyclostephanoid diatoms.</title>
        <authorList>
            <person name="Roberts W.R."/>
            <person name="Alverson A.J."/>
        </authorList>
    </citation>
    <scope>NUCLEOTIDE SEQUENCE [LARGE SCALE GENOMIC DNA]</scope>
    <source>
        <strain evidence="1 2">AJA010-31</strain>
    </source>
</reference>
<proteinExistence type="predicted"/>
<evidence type="ECO:0008006" key="3">
    <source>
        <dbReference type="Google" id="ProtNLM"/>
    </source>
</evidence>
<evidence type="ECO:0000313" key="1">
    <source>
        <dbReference type="EMBL" id="KAL3766749.1"/>
    </source>
</evidence>
<evidence type="ECO:0000313" key="2">
    <source>
        <dbReference type="Proteomes" id="UP001530400"/>
    </source>
</evidence>
<dbReference type="PANTHER" id="PTHR15654:SF2">
    <property type="entry name" value="COILED-COIL DOMAIN-CONTAINING PROTEIN 113"/>
    <property type="match status" value="1"/>
</dbReference>
<comment type="caution">
    <text evidence="1">The sequence shown here is derived from an EMBL/GenBank/DDBJ whole genome shotgun (WGS) entry which is preliminary data.</text>
</comment>
<dbReference type="PANTHER" id="PTHR15654">
    <property type="entry name" value="COILED-COIL DOMAIN-CONTAINING PROTEIN 113-RELATED"/>
    <property type="match status" value="1"/>
</dbReference>
<dbReference type="AlphaFoldDB" id="A0ABD3MS93"/>